<name>A0ABS8SRF7_DATST</name>
<comment type="caution">
    <text evidence="1">The sequence shown here is derived from an EMBL/GenBank/DDBJ whole genome shotgun (WGS) entry which is preliminary data.</text>
</comment>
<sequence>MPMGEGYVQLFTPTMGVIAIYMVVKVETEESEGQSDDFKRFQVMLQTLLDREYKLEEINKSILANFMEWERGKYFSEDTPPSSTEFSSPQEKIVEEKISNTRKGDVEEMLRRKTWRSEHSGKVLIKRWEED</sequence>
<protein>
    <submittedName>
        <fullName evidence="1">Uncharacterized protein</fullName>
    </submittedName>
</protein>
<gene>
    <name evidence="1" type="ORF">HAX54_046069</name>
</gene>
<keyword evidence="2" id="KW-1185">Reference proteome</keyword>
<proteinExistence type="predicted"/>
<reference evidence="1 2" key="1">
    <citation type="journal article" date="2021" name="BMC Genomics">
        <title>Datura genome reveals duplications of psychoactive alkaloid biosynthetic genes and high mutation rate following tissue culture.</title>
        <authorList>
            <person name="Rajewski A."/>
            <person name="Carter-House D."/>
            <person name="Stajich J."/>
            <person name="Litt A."/>
        </authorList>
    </citation>
    <scope>NUCLEOTIDE SEQUENCE [LARGE SCALE GENOMIC DNA]</scope>
    <source>
        <strain evidence="1">AR-01</strain>
    </source>
</reference>
<dbReference type="Proteomes" id="UP000823775">
    <property type="component" value="Unassembled WGS sequence"/>
</dbReference>
<evidence type="ECO:0000313" key="2">
    <source>
        <dbReference type="Proteomes" id="UP000823775"/>
    </source>
</evidence>
<organism evidence="1 2">
    <name type="scientific">Datura stramonium</name>
    <name type="common">Jimsonweed</name>
    <name type="synonym">Common thornapple</name>
    <dbReference type="NCBI Taxonomy" id="4076"/>
    <lineage>
        <taxon>Eukaryota</taxon>
        <taxon>Viridiplantae</taxon>
        <taxon>Streptophyta</taxon>
        <taxon>Embryophyta</taxon>
        <taxon>Tracheophyta</taxon>
        <taxon>Spermatophyta</taxon>
        <taxon>Magnoliopsida</taxon>
        <taxon>eudicotyledons</taxon>
        <taxon>Gunneridae</taxon>
        <taxon>Pentapetalae</taxon>
        <taxon>asterids</taxon>
        <taxon>lamiids</taxon>
        <taxon>Solanales</taxon>
        <taxon>Solanaceae</taxon>
        <taxon>Solanoideae</taxon>
        <taxon>Datureae</taxon>
        <taxon>Datura</taxon>
    </lineage>
</organism>
<dbReference type="EMBL" id="JACEIK010000722">
    <property type="protein sequence ID" value="MCD7461415.1"/>
    <property type="molecule type" value="Genomic_DNA"/>
</dbReference>
<accession>A0ABS8SRF7</accession>
<evidence type="ECO:0000313" key="1">
    <source>
        <dbReference type="EMBL" id="MCD7461415.1"/>
    </source>
</evidence>